<keyword evidence="1" id="KW-1133">Transmembrane helix</keyword>
<feature type="transmembrane region" description="Helical" evidence="1">
    <location>
        <begin position="39"/>
        <end position="58"/>
    </location>
</feature>
<accession>A0A1H4GXH2</accession>
<keyword evidence="1" id="KW-0472">Membrane</keyword>
<protein>
    <submittedName>
        <fullName evidence="2">Uncharacterized protein</fullName>
    </submittedName>
</protein>
<keyword evidence="1" id="KW-0812">Transmembrane</keyword>
<gene>
    <name evidence="2" type="ORF">SAMN02745729_12143</name>
</gene>
<dbReference type="Proteomes" id="UP000242469">
    <property type="component" value="Unassembled WGS sequence"/>
</dbReference>
<organism evidence="2 3">
    <name type="scientific">Marinobacterium iners DSM 11526</name>
    <dbReference type="NCBI Taxonomy" id="1122198"/>
    <lineage>
        <taxon>Bacteria</taxon>
        <taxon>Pseudomonadati</taxon>
        <taxon>Pseudomonadota</taxon>
        <taxon>Gammaproteobacteria</taxon>
        <taxon>Oceanospirillales</taxon>
        <taxon>Oceanospirillaceae</taxon>
        <taxon>Marinobacterium</taxon>
    </lineage>
</organism>
<dbReference type="RefSeq" id="WP_091827885.1">
    <property type="nucleotide sequence ID" value="NZ_FNRJ01000021.1"/>
</dbReference>
<evidence type="ECO:0000256" key="1">
    <source>
        <dbReference type="SAM" id="Phobius"/>
    </source>
</evidence>
<name>A0A1H4GXH2_9GAMM</name>
<evidence type="ECO:0000313" key="3">
    <source>
        <dbReference type="Proteomes" id="UP000242469"/>
    </source>
</evidence>
<dbReference type="OrthoDB" id="7064347at2"/>
<dbReference type="EMBL" id="FNRJ01000021">
    <property type="protein sequence ID" value="SEB13830.1"/>
    <property type="molecule type" value="Genomic_DNA"/>
</dbReference>
<keyword evidence="3" id="KW-1185">Reference proteome</keyword>
<dbReference type="STRING" id="1122198.SAMN02745729_12143"/>
<reference evidence="3" key="1">
    <citation type="submission" date="2016-10" db="EMBL/GenBank/DDBJ databases">
        <authorList>
            <person name="Varghese N."/>
            <person name="Submissions S."/>
        </authorList>
    </citation>
    <scope>NUCLEOTIDE SEQUENCE [LARGE SCALE GENOMIC DNA]</scope>
    <source>
        <strain evidence="3">DSM 11526</strain>
    </source>
</reference>
<evidence type="ECO:0000313" key="2">
    <source>
        <dbReference type="EMBL" id="SEB13830.1"/>
    </source>
</evidence>
<sequence length="62" mass="6701">MDAYVVGNLLGRLLMSAAIVYLVLFVVGKFDFKFANKKLKSIGSILAIMILFLLGLAANHTG</sequence>
<dbReference type="AlphaFoldDB" id="A0A1H4GXH2"/>
<proteinExistence type="predicted"/>
<feature type="transmembrane region" description="Helical" evidence="1">
    <location>
        <begin position="6"/>
        <end position="27"/>
    </location>
</feature>